<dbReference type="EMBL" id="JACXIZ010000028">
    <property type="protein sequence ID" value="MBD2846894.1"/>
    <property type="molecule type" value="Genomic_DNA"/>
</dbReference>
<organism evidence="1 2">
    <name type="scientific">Paenibacillus sabuli</name>
    <dbReference type="NCBI Taxonomy" id="2772509"/>
    <lineage>
        <taxon>Bacteria</taxon>
        <taxon>Bacillati</taxon>
        <taxon>Bacillota</taxon>
        <taxon>Bacilli</taxon>
        <taxon>Bacillales</taxon>
        <taxon>Paenibacillaceae</taxon>
        <taxon>Paenibacillus</taxon>
    </lineage>
</organism>
<sequence>MFFLLSASAIAAGETIRALVFDGRVIVNNRIHDGGEEGAPLYANGHVYVPVRELARQMDGYTSYDPGSRTVYIDQPASGQAKASVHAADQNESLKLRLFSAQSTYAIGEPLRVWATLANTGGRRSPSCTVRR</sequence>
<gene>
    <name evidence="1" type="ORF">IDH44_16985</name>
</gene>
<evidence type="ECO:0008006" key="3">
    <source>
        <dbReference type="Google" id="ProtNLM"/>
    </source>
</evidence>
<dbReference type="AlphaFoldDB" id="A0A927BWT0"/>
<accession>A0A927BWT0</accession>
<proteinExistence type="predicted"/>
<evidence type="ECO:0000313" key="2">
    <source>
        <dbReference type="Proteomes" id="UP000621560"/>
    </source>
</evidence>
<dbReference type="RefSeq" id="WP_190919686.1">
    <property type="nucleotide sequence ID" value="NZ_JACXIZ010000028.1"/>
</dbReference>
<evidence type="ECO:0000313" key="1">
    <source>
        <dbReference type="EMBL" id="MBD2846894.1"/>
    </source>
</evidence>
<dbReference type="Proteomes" id="UP000621560">
    <property type="component" value="Unassembled WGS sequence"/>
</dbReference>
<name>A0A927BWT0_9BACL</name>
<protein>
    <recommendedName>
        <fullName evidence="3">Copper amine oxidase-like N-terminal domain-containing protein</fullName>
    </recommendedName>
</protein>
<reference evidence="1" key="1">
    <citation type="submission" date="2020-09" db="EMBL/GenBank/DDBJ databases">
        <title>A novel bacterium of genus Paenibacillus, isolated from South China Sea.</title>
        <authorList>
            <person name="Huang H."/>
            <person name="Mo K."/>
            <person name="Hu Y."/>
        </authorList>
    </citation>
    <scope>NUCLEOTIDE SEQUENCE</scope>
    <source>
        <strain evidence="1">IB182496</strain>
    </source>
</reference>
<keyword evidence="2" id="KW-1185">Reference proteome</keyword>
<comment type="caution">
    <text evidence="1">The sequence shown here is derived from an EMBL/GenBank/DDBJ whole genome shotgun (WGS) entry which is preliminary data.</text>
</comment>